<dbReference type="Pfam" id="PF01161">
    <property type="entry name" value="PBP"/>
    <property type="match status" value="1"/>
</dbReference>
<dbReference type="PANTHER" id="PTHR11362">
    <property type="entry name" value="PHOSPHATIDYLETHANOLAMINE-BINDING PROTEIN"/>
    <property type="match status" value="1"/>
</dbReference>
<comment type="caution">
    <text evidence="1">The sequence shown here is derived from an EMBL/GenBank/DDBJ whole genome shotgun (WGS) entry which is preliminary data.</text>
</comment>
<proteinExistence type="predicted"/>
<keyword evidence="2" id="KW-1185">Reference proteome</keyword>
<gene>
    <name evidence="1" type="ORF">B7463_g2164</name>
</gene>
<feature type="non-terminal residue" evidence="1">
    <location>
        <position position="1"/>
    </location>
</feature>
<dbReference type="InterPro" id="IPR035810">
    <property type="entry name" value="PEBP_euk"/>
</dbReference>
<dbReference type="Gene3D" id="3.90.280.10">
    <property type="entry name" value="PEBP-like"/>
    <property type="match status" value="1"/>
</dbReference>
<dbReference type="OrthoDB" id="2506647at2759"/>
<dbReference type="InterPro" id="IPR036610">
    <property type="entry name" value="PEBP-like_sf"/>
</dbReference>
<name>A0A3E2HLC8_SCYLI</name>
<evidence type="ECO:0000313" key="1">
    <source>
        <dbReference type="EMBL" id="RFU34165.1"/>
    </source>
</evidence>
<evidence type="ECO:0000313" key="2">
    <source>
        <dbReference type="Proteomes" id="UP000258309"/>
    </source>
</evidence>
<dbReference type="CDD" id="cd00866">
    <property type="entry name" value="PEBP_euk"/>
    <property type="match status" value="1"/>
</dbReference>
<organism evidence="1 2">
    <name type="scientific">Scytalidium lignicola</name>
    <name type="common">Hyphomycete</name>
    <dbReference type="NCBI Taxonomy" id="5539"/>
    <lineage>
        <taxon>Eukaryota</taxon>
        <taxon>Fungi</taxon>
        <taxon>Dikarya</taxon>
        <taxon>Ascomycota</taxon>
        <taxon>Pezizomycotina</taxon>
        <taxon>Leotiomycetes</taxon>
        <taxon>Leotiomycetes incertae sedis</taxon>
        <taxon>Scytalidium</taxon>
    </lineage>
</organism>
<dbReference type="GO" id="GO:0030414">
    <property type="term" value="F:peptidase inhibitor activity"/>
    <property type="evidence" value="ECO:0007669"/>
    <property type="project" value="TreeGrafter"/>
</dbReference>
<dbReference type="PANTHER" id="PTHR11362:SF78">
    <property type="entry name" value="PROTEASE INHIBITOR"/>
    <property type="match status" value="1"/>
</dbReference>
<reference evidence="1 2" key="1">
    <citation type="submission" date="2018-05" db="EMBL/GenBank/DDBJ databases">
        <title>Draft genome sequence of Scytalidium lignicola DSM 105466, a ubiquitous saprotrophic fungus.</title>
        <authorList>
            <person name="Buettner E."/>
            <person name="Gebauer A.M."/>
            <person name="Hofrichter M."/>
            <person name="Liers C."/>
            <person name="Kellner H."/>
        </authorList>
    </citation>
    <scope>NUCLEOTIDE SEQUENCE [LARGE SCALE GENOMIC DNA]</scope>
    <source>
        <strain evidence="1 2">DSM 105466</strain>
    </source>
</reference>
<protein>
    <recommendedName>
        <fullName evidence="3">Phosphatidylethanolamine-binding protein</fullName>
    </recommendedName>
</protein>
<dbReference type="GO" id="GO:0046578">
    <property type="term" value="P:regulation of Ras protein signal transduction"/>
    <property type="evidence" value="ECO:0007669"/>
    <property type="project" value="TreeGrafter"/>
</dbReference>
<dbReference type="InterPro" id="IPR008914">
    <property type="entry name" value="PEBP"/>
</dbReference>
<dbReference type="Proteomes" id="UP000258309">
    <property type="component" value="Unassembled WGS sequence"/>
</dbReference>
<accession>A0A3E2HLC8</accession>
<dbReference type="AlphaFoldDB" id="A0A3E2HLC8"/>
<dbReference type="EMBL" id="NCSJ02000024">
    <property type="protein sequence ID" value="RFU34165.1"/>
    <property type="molecule type" value="Genomic_DNA"/>
</dbReference>
<dbReference type="STRING" id="5539.A0A3E2HLC8"/>
<feature type="non-terminal residue" evidence="1">
    <location>
        <position position="175"/>
    </location>
</feature>
<evidence type="ECO:0008006" key="3">
    <source>
        <dbReference type="Google" id="ProtNLM"/>
    </source>
</evidence>
<dbReference type="GO" id="GO:0030162">
    <property type="term" value="P:regulation of proteolysis"/>
    <property type="evidence" value="ECO:0007669"/>
    <property type="project" value="TreeGrafter"/>
</dbReference>
<dbReference type="SUPFAM" id="SSF49777">
    <property type="entry name" value="PEBP-like"/>
    <property type="match status" value="1"/>
</dbReference>
<dbReference type="GO" id="GO:0005543">
    <property type="term" value="F:phospholipid binding"/>
    <property type="evidence" value="ECO:0007669"/>
    <property type="project" value="TreeGrafter"/>
</dbReference>
<dbReference type="OMA" id="LHWIQSD"/>
<sequence>MPSNQSVRQSLALIENDPSKVLGLVVGKHKPTPGAYIPKADAQSPPELDFQVPDPSKTYMVVALDIDAPFVSFDVLGPILHWIQPGLQTTTGSLSLKATELFVANYIGPAPPPGSGPHRYVFFLYEQPNGFEGKKYAPPNGANLSNWHRMRYSLDAWEKEAKLGPVVAVNYFKSN</sequence>
<dbReference type="FunFam" id="3.90.280.10:FF:000013">
    <property type="entry name" value="Protease inhibitor (Tfs1), putative"/>
    <property type="match status" value="1"/>
</dbReference>